<dbReference type="GO" id="GO:0000271">
    <property type="term" value="P:polysaccharide biosynthetic process"/>
    <property type="evidence" value="ECO:0007669"/>
    <property type="project" value="TreeGrafter"/>
</dbReference>
<evidence type="ECO:0000256" key="3">
    <source>
        <dbReference type="PIRSR" id="PIRSR000390-1"/>
    </source>
</evidence>
<dbReference type="HOGENOM" id="CLU_033332_7_2_9"/>
<dbReference type="Pfam" id="PF01041">
    <property type="entry name" value="DegT_DnrJ_EryC1"/>
    <property type="match status" value="1"/>
</dbReference>
<dbReference type="FunFam" id="3.40.640.10:FF:000089">
    <property type="entry name" value="Aminotransferase, DegT/DnrJ/EryC1/StrS family"/>
    <property type="match status" value="1"/>
</dbReference>
<gene>
    <name evidence="6" type="ordered locus">Desor_5143</name>
</gene>
<dbReference type="Gene3D" id="3.90.1150.10">
    <property type="entry name" value="Aspartate Aminotransferase, domain 1"/>
    <property type="match status" value="1"/>
</dbReference>
<evidence type="ECO:0000313" key="6">
    <source>
        <dbReference type="EMBL" id="AET70532.1"/>
    </source>
</evidence>
<reference evidence="7" key="1">
    <citation type="submission" date="2011-11" db="EMBL/GenBank/DDBJ databases">
        <title>Complete sequence of Desulfosporosinus orientis DSM 765.</title>
        <authorList>
            <person name="Lucas S."/>
            <person name="Han J."/>
            <person name="Lapidus A."/>
            <person name="Cheng J.-F."/>
            <person name="Goodwin L."/>
            <person name="Pitluck S."/>
            <person name="Peters L."/>
            <person name="Ovchinnikova G."/>
            <person name="Teshima H."/>
            <person name="Detter J.C."/>
            <person name="Han C."/>
            <person name="Tapia R."/>
            <person name="Land M."/>
            <person name="Hauser L."/>
            <person name="Kyrpides N."/>
            <person name="Ivanova N."/>
            <person name="Pagani I."/>
            <person name="Pester M."/>
            <person name="Spring S."/>
            <person name="Ollivier B."/>
            <person name="Rattei T."/>
            <person name="Klenk H.-P."/>
            <person name="Wagner M."/>
            <person name="Loy A."/>
            <person name="Woyke T."/>
        </authorList>
    </citation>
    <scope>NUCLEOTIDE SEQUENCE [LARGE SCALE GENOMIC DNA]</scope>
    <source>
        <strain evidence="7">ATCC 19365 / DSM 765 / NCIMB 8382 / VKM B-1628</strain>
    </source>
</reference>
<dbReference type="PIRSF" id="PIRSF000390">
    <property type="entry name" value="PLP_StrS"/>
    <property type="match status" value="1"/>
</dbReference>
<dbReference type="InterPro" id="IPR000653">
    <property type="entry name" value="DegT/StrS_aminotransferase"/>
</dbReference>
<evidence type="ECO:0000256" key="4">
    <source>
        <dbReference type="PIRSR" id="PIRSR000390-2"/>
    </source>
</evidence>
<evidence type="ECO:0000256" key="2">
    <source>
        <dbReference type="ARBA" id="ARBA00037999"/>
    </source>
</evidence>
<dbReference type="KEGG" id="dor:Desor_5143"/>
<dbReference type="PANTHER" id="PTHR30244">
    <property type="entry name" value="TRANSAMINASE"/>
    <property type="match status" value="1"/>
</dbReference>
<reference evidence="6 7" key="2">
    <citation type="journal article" date="2012" name="J. Bacteriol.">
        <title>Complete genome sequences of Desulfosporosinus orientis DSM765T, Desulfosporosinus youngiae DSM17734T, Desulfosporosinus meridiei DSM13257T, and Desulfosporosinus acidiphilus DSM22704T.</title>
        <authorList>
            <person name="Pester M."/>
            <person name="Brambilla E."/>
            <person name="Alazard D."/>
            <person name="Rattei T."/>
            <person name="Weinmaier T."/>
            <person name="Han J."/>
            <person name="Lucas S."/>
            <person name="Lapidus A."/>
            <person name="Cheng J.F."/>
            <person name="Goodwin L."/>
            <person name="Pitluck S."/>
            <person name="Peters L."/>
            <person name="Ovchinnikova G."/>
            <person name="Teshima H."/>
            <person name="Detter J.C."/>
            <person name="Han C.S."/>
            <person name="Tapia R."/>
            <person name="Land M.L."/>
            <person name="Hauser L."/>
            <person name="Kyrpides N.C."/>
            <person name="Ivanova N.N."/>
            <person name="Pagani I."/>
            <person name="Huntmann M."/>
            <person name="Wei C.L."/>
            <person name="Davenport K.W."/>
            <person name="Daligault H."/>
            <person name="Chain P.S."/>
            <person name="Chen A."/>
            <person name="Mavromatis K."/>
            <person name="Markowitz V."/>
            <person name="Szeto E."/>
            <person name="Mikhailova N."/>
            <person name="Pati A."/>
            <person name="Wagner M."/>
            <person name="Woyke T."/>
            <person name="Ollivier B."/>
            <person name="Klenk H.P."/>
            <person name="Spring S."/>
            <person name="Loy A."/>
        </authorList>
    </citation>
    <scope>NUCLEOTIDE SEQUENCE [LARGE SCALE GENOMIC DNA]</scope>
    <source>
        <strain evidence="7">ATCC 19365 / DSM 765 / NCIMB 8382 / VKM B-1628</strain>
    </source>
</reference>
<feature type="active site" description="Proton acceptor" evidence="3">
    <location>
        <position position="180"/>
    </location>
</feature>
<name>G7WJU5_DESOD</name>
<organism evidence="6 7">
    <name type="scientific">Desulfosporosinus orientis (strain ATCC 19365 / DSM 765 / NCIMB 8382 / VKM B-1628 / Singapore I)</name>
    <name type="common">Desulfotomaculum orientis</name>
    <dbReference type="NCBI Taxonomy" id="768706"/>
    <lineage>
        <taxon>Bacteria</taxon>
        <taxon>Bacillati</taxon>
        <taxon>Bacillota</taxon>
        <taxon>Clostridia</taxon>
        <taxon>Eubacteriales</taxon>
        <taxon>Desulfitobacteriaceae</taxon>
        <taxon>Desulfosporosinus</taxon>
    </lineage>
</organism>
<feature type="modified residue" description="N6-(pyridoxal phosphate)lysine" evidence="4">
    <location>
        <position position="180"/>
    </location>
</feature>
<dbReference type="CDD" id="cd00616">
    <property type="entry name" value="AHBA_syn"/>
    <property type="match status" value="1"/>
</dbReference>
<dbReference type="SUPFAM" id="SSF53383">
    <property type="entry name" value="PLP-dependent transferases"/>
    <property type="match status" value="1"/>
</dbReference>
<dbReference type="PANTHER" id="PTHR30244:SF39">
    <property type="entry name" value="BLR3650 PROTEIN"/>
    <property type="match status" value="1"/>
</dbReference>
<dbReference type="AlphaFoldDB" id="G7WJU5"/>
<proteinExistence type="inferred from homology"/>
<accession>G7WJU5</accession>
<keyword evidence="1 4" id="KW-0663">Pyridoxal phosphate</keyword>
<sequence>MIPLARPDITEKEKQAVLAVLDSNQLSLGPKLNEFEDKMAAYAGTQYAIACNSGTSGLHMIIAALGIKDGDEVITTSFSFISSSNCMLFERAKPVFVDIDEKTYNLDTAQIEEKITARTKAILPVHVFGQPANMNDIRRIALKHGLAIIEDSCEAIGAEWNGKKAGTMSNAGVFAFYPNKQMTTGEGGVVVTNNENLAKLCYSLRNQGRGIDSQWLNHVRLGYNYRISDISCALGIAQLERIDEILAKRQRAADLYMEKLKDVEGVILPIVDERAKMSWFVFVIRFEPWIDRNLVMQTLLKRGIGCRPYFTAIHLQPFYREMFGYKEGDLPVTEHVASGTLAIPFFNNITEEQIDRVVAEVKRAIGYAAIPDSEARLKRRYELGVASDHAVVR</sequence>
<evidence type="ECO:0000256" key="5">
    <source>
        <dbReference type="RuleBase" id="RU004508"/>
    </source>
</evidence>
<keyword evidence="7" id="KW-1185">Reference proteome</keyword>
<dbReference type="OrthoDB" id="9810913at2"/>
<dbReference type="GO" id="GO:0030170">
    <property type="term" value="F:pyridoxal phosphate binding"/>
    <property type="evidence" value="ECO:0007669"/>
    <property type="project" value="UniProtKB-ARBA"/>
</dbReference>
<dbReference type="eggNOG" id="COG0399">
    <property type="taxonomic scope" value="Bacteria"/>
</dbReference>
<dbReference type="GO" id="GO:0008483">
    <property type="term" value="F:transaminase activity"/>
    <property type="evidence" value="ECO:0007669"/>
    <property type="project" value="TreeGrafter"/>
</dbReference>
<dbReference type="InterPro" id="IPR015421">
    <property type="entry name" value="PyrdxlP-dep_Trfase_major"/>
</dbReference>
<dbReference type="PATRIC" id="fig|768706.3.peg.5238"/>
<dbReference type="RefSeq" id="WP_014187336.1">
    <property type="nucleotide sequence ID" value="NC_016584.1"/>
</dbReference>
<evidence type="ECO:0000313" key="7">
    <source>
        <dbReference type="Proteomes" id="UP000006346"/>
    </source>
</evidence>
<dbReference type="STRING" id="768706.Desor_5143"/>
<dbReference type="InterPro" id="IPR015422">
    <property type="entry name" value="PyrdxlP-dep_Trfase_small"/>
</dbReference>
<dbReference type="Proteomes" id="UP000006346">
    <property type="component" value="Chromosome"/>
</dbReference>
<comment type="similarity">
    <text evidence="2 5">Belongs to the DegT/DnrJ/EryC1 family.</text>
</comment>
<dbReference type="Gene3D" id="3.40.640.10">
    <property type="entry name" value="Type I PLP-dependent aspartate aminotransferase-like (Major domain)"/>
    <property type="match status" value="1"/>
</dbReference>
<evidence type="ECO:0000256" key="1">
    <source>
        <dbReference type="ARBA" id="ARBA00022898"/>
    </source>
</evidence>
<dbReference type="EMBL" id="CP003108">
    <property type="protein sequence ID" value="AET70532.1"/>
    <property type="molecule type" value="Genomic_DNA"/>
</dbReference>
<dbReference type="InterPro" id="IPR015424">
    <property type="entry name" value="PyrdxlP-dep_Trfase"/>
</dbReference>
<protein>
    <submittedName>
        <fullName evidence="6">Putative PLP-dependent enzyme possibly involved in cell wall biogenesis</fullName>
    </submittedName>
</protein>